<evidence type="ECO:0000313" key="1">
    <source>
        <dbReference type="EMBL" id="KAK4116023.1"/>
    </source>
</evidence>
<dbReference type="AlphaFoldDB" id="A0AAN6TKB5"/>
<proteinExistence type="predicted"/>
<dbReference type="Proteomes" id="UP001302812">
    <property type="component" value="Unassembled WGS sequence"/>
</dbReference>
<dbReference type="RefSeq" id="XP_064673593.1">
    <property type="nucleotide sequence ID" value="XM_064814222.1"/>
</dbReference>
<reference evidence="1" key="2">
    <citation type="submission" date="2023-05" db="EMBL/GenBank/DDBJ databases">
        <authorList>
            <consortium name="Lawrence Berkeley National Laboratory"/>
            <person name="Steindorff A."/>
            <person name="Hensen N."/>
            <person name="Bonometti L."/>
            <person name="Westerberg I."/>
            <person name="Brannstrom I.O."/>
            <person name="Guillou S."/>
            <person name="Cros-Aarteil S."/>
            <person name="Calhoun S."/>
            <person name="Haridas S."/>
            <person name="Kuo A."/>
            <person name="Mondo S."/>
            <person name="Pangilinan J."/>
            <person name="Riley R."/>
            <person name="Labutti K."/>
            <person name="Andreopoulos B."/>
            <person name="Lipzen A."/>
            <person name="Chen C."/>
            <person name="Yanf M."/>
            <person name="Daum C."/>
            <person name="Ng V."/>
            <person name="Clum A."/>
            <person name="Ohm R."/>
            <person name="Martin F."/>
            <person name="Silar P."/>
            <person name="Natvig D."/>
            <person name="Lalanne C."/>
            <person name="Gautier V."/>
            <person name="Ament-Velasquez S.L."/>
            <person name="Kruys A."/>
            <person name="Hutchinson M.I."/>
            <person name="Powell A.J."/>
            <person name="Barry K."/>
            <person name="Miller A.N."/>
            <person name="Grigoriev I.V."/>
            <person name="Debuchy R."/>
            <person name="Gladieux P."/>
            <person name="Thoren M.H."/>
            <person name="Johannesson H."/>
        </authorList>
    </citation>
    <scope>NUCLEOTIDE SEQUENCE</scope>
    <source>
        <strain evidence="1">CBS 508.74</strain>
    </source>
</reference>
<evidence type="ECO:0000313" key="2">
    <source>
        <dbReference type="Proteomes" id="UP001302812"/>
    </source>
</evidence>
<dbReference type="EMBL" id="MU853333">
    <property type="protein sequence ID" value="KAK4116023.1"/>
    <property type="molecule type" value="Genomic_DNA"/>
</dbReference>
<keyword evidence="2" id="KW-1185">Reference proteome</keyword>
<organism evidence="1 2">
    <name type="scientific">Canariomyces notabilis</name>
    <dbReference type="NCBI Taxonomy" id="2074819"/>
    <lineage>
        <taxon>Eukaryota</taxon>
        <taxon>Fungi</taxon>
        <taxon>Dikarya</taxon>
        <taxon>Ascomycota</taxon>
        <taxon>Pezizomycotina</taxon>
        <taxon>Sordariomycetes</taxon>
        <taxon>Sordariomycetidae</taxon>
        <taxon>Sordariales</taxon>
        <taxon>Chaetomiaceae</taxon>
        <taxon>Canariomyces</taxon>
    </lineage>
</organism>
<gene>
    <name evidence="1" type="ORF">N656DRAFT_774210</name>
</gene>
<comment type="caution">
    <text evidence="1">The sequence shown here is derived from an EMBL/GenBank/DDBJ whole genome shotgun (WGS) entry which is preliminary data.</text>
</comment>
<dbReference type="GeneID" id="89938347"/>
<name>A0AAN6TKB5_9PEZI</name>
<reference evidence="1" key="1">
    <citation type="journal article" date="2023" name="Mol. Phylogenet. Evol.">
        <title>Genome-scale phylogeny and comparative genomics of the fungal order Sordariales.</title>
        <authorList>
            <person name="Hensen N."/>
            <person name="Bonometti L."/>
            <person name="Westerberg I."/>
            <person name="Brannstrom I.O."/>
            <person name="Guillou S."/>
            <person name="Cros-Aarteil S."/>
            <person name="Calhoun S."/>
            <person name="Haridas S."/>
            <person name="Kuo A."/>
            <person name="Mondo S."/>
            <person name="Pangilinan J."/>
            <person name="Riley R."/>
            <person name="LaButti K."/>
            <person name="Andreopoulos B."/>
            <person name="Lipzen A."/>
            <person name="Chen C."/>
            <person name="Yan M."/>
            <person name="Daum C."/>
            <person name="Ng V."/>
            <person name="Clum A."/>
            <person name="Steindorff A."/>
            <person name="Ohm R.A."/>
            <person name="Martin F."/>
            <person name="Silar P."/>
            <person name="Natvig D.O."/>
            <person name="Lalanne C."/>
            <person name="Gautier V."/>
            <person name="Ament-Velasquez S.L."/>
            <person name="Kruys A."/>
            <person name="Hutchinson M.I."/>
            <person name="Powell A.J."/>
            <person name="Barry K."/>
            <person name="Miller A.N."/>
            <person name="Grigoriev I.V."/>
            <person name="Debuchy R."/>
            <person name="Gladieux P."/>
            <person name="Hiltunen Thoren M."/>
            <person name="Johannesson H."/>
        </authorList>
    </citation>
    <scope>NUCLEOTIDE SEQUENCE</scope>
    <source>
        <strain evidence="1">CBS 508.74</strain>
    </source>
</reference>
<accession>A0AAN6TKB5</accession>
<sequence>MSIYYVGDPSAMAALITDPDWAAFEVAAAAYVDGSRGRSYGSYYLHVPSRALRGQ</sequence>
<protein>
    <submittedName>
        <fullName evidence="1">Uncharacterized protein</fullName>
    </submittedName>
</protein>